<accession>A0A139B0D6</accession>
<protein>
    <submittedName>
        <fullName evidence="2">Uncharacterized protein</fullName>
    </submittedName>
</protein>
<gene>
    <name evidence="2" type="ORF">M427DRAFT_172427</name>
</gene>
<name>A0A139B0D6_GONPJ</name>
<organism evidence="2 3">
    <name type="scientific">Gonapodya prolifera (strain JEL478)</name>
    <name type="common">Monoblepharis prolifera</name>
    <dbReference type="NCBI Taxonomy" id="1344416"/>
    <lineage>
        <taxon>Eukaryota</taxon>
        <taxon>Fungi</taxon>
        <taxon>Fungi incertae sedis</taxon>
        <taxon>Chytridiomycota</taxon>
        <taxon>Chytridiomycota incertae sedis</taxon>
        <taxon>Monoblepharidomycetes</taxon>
        <taxon>Monoblepharidales</taxon>
        <taxon>Gonapodyaceae</taxon>
        <taxon>Gonapodya</taxon>
    </lineage>
</organism>
<evidence type="ECO:0000256" key="1">
    <source>
        <dbReference type="SAM" id="Coils"/>
    </source>
</evidence>
<dbReference type="EMBL" id="KQ965731">
    <property type="protein sequence ID" value="KXS22434.1"/>
    <property type="molecule type" value="Genomic_DNA"/>
</dbReference>
<reference evidence="2 3" key="1">
    <citation type="journal article" date="2015" name="Genome Biol. Evol.">
        <title>Phylogenomic analyses indicate that early fungi evolved digesting cell walls of algal ancestors of land plants.</title>
        <authorList>
            <person name="Chang Y."/>
            <person name="Wang S."/>
            <person name="Sekimoto S."/>
            <person name="Aerts A.L."/>
            <person name="Choi C."/>
            <person name="Clum A."/>
            <person name="LaButti K.M."/>
            <person name="Lindquist E.A."/>
            <person name="Yee Ngan C."/>
            <person name="Ohm R.A."/>
            <person name="Salamov A.A."/>
            <person name="Grigoriev I.V."/>
            <person name="Spatafora J.W."/>
            <person name="Berbee M.L."/>
        </authorList>
    </citation>
    <scope>NUCLEOTIDE SEQUENCE [LARGE SCALE GENOMIC DNA]</scope>
    <source>
        <strain evidence="2 3">JEL478</strain>
    </source>
</reference>
<dbReference type="OrthoDB" id="10599326at2759"/>
<feature type="coiled-coil region" evidence="1">
    <location>
        <begin position="523"/>
        <end position="550"/>
    </location>
</feature>
<sequence>MPVGRITSPRRTIQPRLSHDLPRRRRFLHPFSTLHLDSTNIEATAMEQRYQQEFREDERKIGRLISNLQNYSDPDNFSRYGTENGLSYASQLQTYIDNVVQKFGEDRERVRTVLGNARTELDAAYQSIQVYEDRTTEAERNKPTKLVSEINNYLPSLDEPIRKALSEKRCTYTVTGDRGTAQPYVVCSQGGCANAVICGSCYMSQTCHRDGIFKAHPVEFVYRVEYGDYVCSCGASGHCHSIPEKPAAPWPSLPAGADADVVEVAPFPPHIVVRSQPTVDRPIQIYDTKSIRIPVGIRSALQRFNAAASEFNDAFNQGHTTLLTAMLDTSGSTYRFSSTVNDAISKMENFQYRSVLGVLEDYPNDIISEILTAARSRVSSLAVSKKVLWHKILANFEMDVKVRETLTYMRRLIAEAKQDSDVSSARSKYLDVIQFARIRLDSEGTDSVVTLFNETLDAFNTSTEAYARELVEKTHFTPDWQFIERLPNQIEEDGKDAKRASMLKSWIAEAKVAYEKRVEEESLAKEKEAKEFAETRKKEIEEREKKLKAIYLEPYTGGAVRAGNDVWRYYSDGTLKSDSCEIRFNGSGFFPQSGISNGGYWNGETFTWSANWKDVLALDWNDKNGTFSPRYSEPLMTGSWRWDGAELIPSNEAYRSRVAAVEGSVPLPLVLFVAVSAWLRETLPRVNGDRLCRTHLWESDAGRHRQGKICRDCRKREHGSSHTCPIDGSKIYFPRNPAMTDGTHGDRCVRCGGLNDLIPAWLCDDCGRNFEKKCIYAR</sequence>
<keyword evidence="3" id="KW-1185">Reference proteome</keyword>
<evidence type="ECO:0000313" key="3">
    <source>
        <dbReference type="Proteomes" id="UP000070544"/>
    </source>
</evidence>
<dbReference type="AlphaFoldDB" id="A0A139B0D6"/>
<proteinExistence type="predicted"/>
<evidence type="ECO:0000313" key="2">
    <source>
        <dbReference type="EMBL" id="KXS22434.1"/>
    </source>
</evidence>
<keyword evidence="1" id="KW-0175">Coiled coil</keyword>
<dbReference type="Proteomes" id="UP000070544">
    <property type="component" value="Unassembled WGS sequence"/>
</dbReference>